<feature type="domain" description="DNA-directed RNA polymerase III subunit RPC5 C-terminal" evidence="1">
    <location>
        <begin position="1"/>
        <end position="86"/>
    </location>
</feature>
<sequence length="86" mass="10020">FPAQSTAAADEQKVFVVWETGETFDKHRQVLYEIFMKNYRVRRNVIQTRLTQELGDQTTKADMDRLLKECCVSLGGMWYLKGTLQS</sequence>
<dbReference type="InterPro" id="IPR006886">
    <property type="entry name" value="RNA_pol_III_Rpc5"/>
</dbReference>
<feature type="non-terminal residue" evidence="2">
    <location>
        <position position="1"/>
    </location>
</feature>
<dbReference type="PaxDb" id="8022-A0A060YQN9"/>
<dbReference type="AlphaFoldDB" id="A0A060YQN9"/>
<reference evidence="2" key="1">
    <citation type="journal article" date="2014" name="Nat. Commun.">
        <title>The rainbow trout genome provides novel insights into evolution after whole-genome duplication in vertebrates.</title>
        <authorList>
            <person name="Berthelot C."/>
            <person name="Brunet F."/>
            <person name="Chalopin D."/>
            <person name="Juanchich A."/>
            <person name="Bernard M."/>
            <person name="Noel B."/>
            <person name="Bento P."/>
            <person name="Da Silva C."/>
            <person name="Labadie K."/>
            <person name="Alberti A."/>
            <person name="Aury J.M."/>
            <person name="Louis A."/>
            <person name="Dehais P."/>
            <person name="Bardou P."/>
            <person name="Montfort J."/>
            <person name="Klopp C."/>
            <person name="Cabau C."/>
            <person name="Gaspin C."/>
            <person name="Thorgaard G.H."/>
            <person name="Boussaha M."/>
            <person name="Quillet E."/>
            <person name="Guyomard R."/>
            <person name="Galiana D."/>
            <person name="Bobe J."/>
            <person name="Volff J.N."/>
            <person name="Genet C."/>
            <person name="Wincker P."/>
            <person name="Jaillon O."/>
            <person name="Roest Crollius H."/>
            <person name="Guiguen Y."/>
        </authorList>
    </citation>
    <scope>NUCLEOTIDE SEQUENCE [LARGE SCALE GENOMIC DNA]</scope>
</reference>
<name>A0A060YQN9_ONCMY</name>
<dbReference type="GO" id="GO:0042797">
    <property type="term" value="P:tRNA transcription by RNA polymerase III"/>
    <property type="evidence" value="ECO:0007669"/>
    <property type="project" value="TreeGrafter"/>
</dbReference>
<accession>A0A060YQN9</accession>
<dbReference type="GO" id="GO:0005666">
    <property type="term" value="C:RNA polymerase III complex"/>
    <property type="evidence" value="ECO:0007669"/>
    <property type="project" value="TreeGrafter"/>
</dbReference>
<evidence type="ECO:0000259" key="1">
    <source>
        <dbReference type="Pfam" id="PF19725"/>
    </source>
</evidence>
<dbReference type="EMBL" id="FR916974">
    <property type="protein sequence ID" value="CDQ94158.1"/>
    <property type="molecule type" value="Genomic_DNA"/>
</dbReference>
<reference evidence="2" key="2">
    <citation type="submission" date="2014-03" db="EMBL/GenBank/DDBJ databases">
        <authorList>
            <person name="Genoscope - CEA"/>
        </authorList>
    </citation>
    <scope>NUCLEOTIDE SEQUENCE</scope>
</reference>
<gene>
    <name evidence="2" type="ORF">GSONMT00041778001</name>
</gene>
<proteinExistence type="predicted"/>
<evidence type="ECO:0000313" key="2">
    <source>
        <dbReference type="EMBL" id="CDQ94158.1"/>
    </source>
</evidence>
<dbReference type="STRING" id="8022.A0A060YQN9"/>
<dbReference type="PANTHER" id="PTHR12069:SF0">
    <property type="entry name" value="DNA-DIRECTED RNA POLYMERASE III SUBUNIT RPC5"/>
    <property type="match status" value="1"/>
</dbReference>
<protein>
    <recommendedName>
        <fullName evidence="1">DNA-directed RNA polymerase III subunit RPC5 C-terminal domain-containing protein</fullName>
    </recommendedName>
</protein>
<evidence type="ECO:0000313" key="3">
    <source>
        <dbReference type="Proteomes" id="UP000193380"/>
    </source>
</evidence>
<dbReference type="InterPro" id="IPR045576">
    <property type="entry name" value="RPC5_C"/>
</dbReference>
<dbReference type="Pfam" id="PF19725">
    <property type="entry name" value="RPC5_C"/>
    <property type="match status" value="1"/>
</dbReference>
<dbReference type="PANTHER" id="PTHR12069">
    <property type="entry name" value="DNA-DIRECTED RNA POLYMERASES III 80 KDA POLYPEPTIDE RNA POLYMERASE III SUBUNIT 5"/>
    <property type="match status" value="1"/>
</dbReference>
<dbReference type="Proteomes" id="UP000193380">
    <property type="component" value="Unassembled WGS sequence"/>
</dbReference>
<organism evidence="2 3">
    <name type="scientific">Oncorhynchus mykiss</name>
    <name type="common">Rainbow trout</name>
    <name type="synonym">Salmo gairdneri</name>
    <dbReference type="NCBI Taxonomy" id="8022"/>
    <lineage>
        <taxon>Eukaryota</taxon>
        <taxon>Metazoa</taxon>
        <taxon>Chordata</taxon>
        <taxon>Craniata</taxon>
        <taxon>Vertebrata</taxon>
        <taxon>Euteleostomi</taxon>
        <taxon>Actinopterygii</taxon>
        <taxon>Neopterygii</taxon>
        <taxon>Teleostei</taxon>
        <taxon>Protacanthopterygii</taxon>
        <taxon>Salmoniformes</taxon>
        <taxon>Salmonidae</taxon>
        <taxon>Salmoninae</taxon>
        <taxon>Oncorhynchus</taxon>
    </lineage>
</organism>